<dbReference type="EMBL" id="LYPA01000043">
    <property type="protein sequence ID" value="OBR66875.1"/>
    <property type="molecule type" value="Genomic_DNA"/>
</dbReference>
<evidence type="ECO:0000313" key="2">
    <source>
        <dbReference type="EMBL" id="OBR66875.1"/>
    </source>
</evidence>
<dbReference type="PANTHER" id="PTHR43649:SF16">
    <property type="entry name" value="SUGAR-BINDING LIPOPROTEIN"/>
    <property type="match status" value="1"/>
</dbReference>
<dbReference type="PANTHER" id="PTHR43649">
    <property type="entry name" value="ARABINOSE-BINDING PROTEIN-RELATED"/>
    <property type="match status" value="1"/>
</dbReference>
<dbReference type="Pfam" id="PF13416">
    <property type="entry name" value="SBP_bac_8"/>
    <property type="match status" value="1"/>
</dbReference>
<feature type="compositionally biased region" description="Polar residues" evidence="1">
    <location>
        <begin position="33"/>
        <end position="55"/>
    </location>
</feature>
<organism evidence="2 3">
    <name type="scientific">Paenibacillus oryzae</name>
    <dbReference type="NCBI Taxonomy" id="1844972"/>
    <lineage>
        <taxon>Bacteria</taxon>
        <taxon>Bacillati</taxon>
        <taxon>Bacillota</taxon>
        <taxon>Bacilli</taxon>
        <taxon>Bacillales</taxon>
        <taxon>Paenibacillaceae</taxon>
        <taxon>Paenibacillus</taxon>
    </lineage>
</organism>
<protein>
    <recommendedName>
        <fullName evidence="4">ABC transporter substrate-binding protein</fullName>
    </recommendedName>
</protein>
<dbReference type="PROSITE" id="PS51257">
    <property type="entry name" value="PROKAR_LIPOPROTEIN"/>
    <property type="match status" value="1"/>
</dbReference>
<accession>A0A1A5YN91</accession>
<evidence type="ECO:0008006" key="4">
    <source>
        <dbReference type="Google" id="ProtNLM"/>
    </source>
</evidence>
<reference evidence="2 3" key="1">
    <citation type="submission" date="2016-05" db="EMBL/GenBank/DDBJ databases">
        <title>Paenibacillus oryzae. sp. nov., isolated from the rice root.</title>
        <authorList>
            <person name="Zhang J."/>
            <person name="Zhang X."/>
        </authorList>
    </citation>
    <scope>NUCLEOTIDE SEQUENCE [LARGE SCALE GENOMIC DNA]</scope>
    <source>
        <strain evidence="2 3">1DrF-4</strain>
    </source>
</reference>
<keyword evidence="3" id="KW-1185">Reference proteome</keyword>
<dbReference type="InterPro" id="IPR006059">
    <property type="entry name" value="SBP"/>
</dbReference>
<dbReference type="InterPro" id="IPR050490">
    <property type="entry name" value="Bact_solute-bd_prot1"/>
</dbReference>
<dbReference type="AlphaFoldDB" id="A0A1A5YN91"/>
<feature type="region of interest" description="Disordered" evidence="1">
    <location>
        <begin position="30"/>
        <end position="60"/>
    </location>
</feature>
<name>A0A1A5YN91_9BACL</name>
<dbReference type="OrthoDB" id="9782846at2"/>
<dbReference type="Gene3D" id="3.40.190.10">
    <property type="entry name" value="Periplasmic binding protein-like II"/>
    <property type="match status" value="1"/>
</dbReference>
<gene>
    <name evidence="2" type="ORF">A7K91_16720</name>
</gene>
<dbReference type="SUPFAM" id="SSF53850">
    <property type="entry name" value="Periplasmic binding protein-like II"/>
    <property type="match status" value="1"/>
</dbReference>
<dbReference type="STRING" id="1844972.A7K91_16720"/>
<evidence type="ECO:0000256" key="1">
    <source>
        <dbReference type="SAM" id="MobiDB-lite"/>
    </source>
</evidence>
<sequence length="484" mass="53271">MKLGKRNGWQAVFVLLVSIALIAAGCGKGSNGGSDSPSSAPTDGNSSAPNETDQPVTIKISNWPKPNEEALVKIYDEYVAQMKEKYPLITLEKDEWGYDVSSFLPKAASGQLPTIYETYFTEADKIIKASYSGDITELLNKNKWTEALNPELLELVKKDGKYYGIPKDGYVIGLMYNVNLFKEAGLVDDNGVPVFPKTYEELAETAKAIKDKTGKAGFFFPTKNNQGGWMFMNIGWAYGAEFEKQVDGKWQAVFNSPEAVAALQYIKDLKWKYDVLPANNLVDINSDMAQMFGTDQVAMSFGMPEWGNGIVQGLGMSKDNLAMSALPAGPKGNVTLLGGGLYMFSPQATPDQLQATFKWLEVKGFSPQATPESLAGLETQSKTSNEQGLIVGPHGLRVWINEDRIAAEQEIIEKYTNVNMAMFQDYMDNGGNGLRPEEPVNAQELYKTLDVVIQTVLTNKNADPQSLLDKAVAEFQKDYLDKAQ</sequence>
<comment type="caution">
    <text evidence="2">The sequence shown here is derived from an EMBL/GenBank/DDBJ whole genome shotgun (WGS) entry which is preliminary data.</text>
</comment>
<proteinExistence type="predicted"/>
<dbReference type="RefSeq" id="WP_068681252.1">
    <property type="nucleotide sequence ID" value="NZ_LYPA01000043.1"/>
</dbReference>
<evidence type="ECO:0000313" key="3">
    <source>
        <dbReference type="Proteomes" id="UP000092024"/>
    </source>
</evidence>
<dbReference type="Proteomes" id="UP000092024">
    <property type="component" value="Unassembled WGS sequence"/>
</dbReference>